<dbReference type="NCBIfam" id="NF007956">
    <property type="entry name" value="PRK10675.1"/>
    <property type="match status" value="1"/>
</dbReference>
<dbReference type="NCBIfam" id="TIGR01179">
    <property type="entry name" value="galE"/>
    <property type="match status" value="1"/>
</dbReference>
<organism evidence="12 13">
    <name type="scientific">Polynucleobacter victoriensis</name>
    <dbReference type="NCBI Taxonomy" id="2049319"/>
    <lineage>
        <taxon>Bacteria</taxon>
        <taxon>Pseudomonadati</taxon>
        <taxon>Pseudomonadota</taxon>
        <taxon>Betaproteobacteria</taxon>
        <taxon>Burkholderiales</taxon>
        <taxon>Burkholderiaceae</taxon>
        <taxon>Polynucleobacter</taxon>
    </lineage>
</organism>
<dbReference type="UniPathway" id="UPA00214"/>
<comment type="catalytic activity">
    <reaction evidence="1 10">
        <text>UDP-alpha-D-glucose = UDP-alpha-D-galactose</text>
        <dbReference type="Rhea" id="RHEA:22168"/>
        <dbReference type="ChEBI" id="CHEBI:58885"/>
        <dbReference type="ChEBI" id="CHEBI:66914"/>
        <dbReference type="EC" id="5.1.3.2"/>
    </reaction>
</comment>
<evidence type="ECO:0000256" key="9">
    <source>
        <dbReference type="ARBA" id="ARBA00023235"/>
    </source>
</evidence>
<evidence type="ECO:0000256" key="1">
    <source>
        <dbReference type="ARBA" id="ARBA00000083"/>
    </source>
</evidence>
<name>A0A212T7U8_9BURK</name>
<dbReference type="GO" id="GO:0005829">
    <property type="term" value="C:cytosol"/>
    <property type="evidence" value="ECO:0007669"/>
    <property type="project" value="TreeGrafter"/>
</dbReference>
<comment type="pathway">
    <text evidence="3 10">Carbohydrate metabolism; galactose metabolism.</text>
</comment>
<dbReference type="OrthoDB" id="9803010at2"/>
<gene>
    <name evidence="12" type="ORF">SAMN06295916_0611</name>
</gene>
<sequence length="334" mass="37413">MILLTGATGYIGSHTWVEMLNAGYDVVGLDNLCNSSDLVLDRIRSITKIPPIFVKSDVCDEQSLRRVFQQYPIDSVVHFAALKAVGESVQKPMKYYKNNVGGIINLLNICSEFSCKNFVFSSSATVYHPENPTPYLEDMPLGPANPYGWTKMMCEQVLRDYELLDSKFKVAYLRYFNPVGAHQSGLIGENPMGVPNNLMPFIAQVAVGRRDYLSIYGGDWLTIDGTGVRDYIHVSDLAKGHVAAINYLLRDKKSLTVNLGTGQGTSVLELLKAFEIATGQVIPYRIIDRRPGDIATSYANVDAAKKMLNWYARLTIQDMCEDVWRWQKNNPNGY</sequence>
<evidence type="ECO:0000256" key="3">
    <source>
        <dbReference type="ARBA" id="ARBA00004947"/>
    </source>
</evidence>
<dbReference type="Pfam" id="PF01370">
    <property type="entry name" value="Epimerase"/>
    <property type="match status" value="1"/>
</dbReference>
<evidence type="ECO:0000256" key="5">
    <source>
        <dbReference type="ARBA" id="ARBA00013189"/>
    </source>
</evidence>
<evidence type="ECO:0000256" key="4">
    <source>
        <dbReference type="ARBA" id="ARBA00007637"/>
    </source>
</evidence>
<dbReference type="CDD" id="cd05247">
    <property type="entry name" value="UDP_G4E_1_SDR_e"/>
    <property type="match status" value="1"/>
</dbReference>
<keyword evidence="10" id="KW-0119">Carbohydrate metabolism</keyword>
<keyword evidence="9 10" id="KW-0413">Isomerase</keyword>
<evidence type="ECO:0000256" key="7">
    <source>
        <dbReference type="ARBA" id="ARBA00023027"/>
    </source>
</evidence>
<dbReference type="Proteomes" id="UP000197215">
    <property type="component" value="Unassembled WGS sequence"/>
</dbReference>
<comment type="cofactor">
    <cofactor evidence="2 10">
        <name>NAD(+)</name>
        <dbReference type="ChEBI" id="CHEBI:57540"/>
    </cofactor>
</comment>
<evidence type="ECO:0000256" key="10">
    <source>
        <dbReference type="RuleBase" id="RU366046"/>
    </source>
</evidence>
<keyword evidence="7 10" id="KW-0520">NAD</keyword>
<evidence type="ECO:0000256" key="8">
    <source>
        <dbReference type="ARBA" id="ARBA00023144"/>
    </source>
</evidence>
<comment type="subunit">
    <text evidence="10">Homodimer.</text>
</comment>
<evidence type="ECO:0000256" key="2">
    <source>
        <dbReference type="ARBA" id="ARBA00001911"/>
    </source>
</evidence>
<evidence type="ECO:0000259" key="11">
    <source>
        <dbReference type="Pfam" id="PF01370"/>
    </source>
</evidence>
<evidence type="ECO:0000256" key="6">
    <source>
        <dbReference type="ARBA" id="ARBA00018569"/>
    </source>
</evidence>
<dbReference type="EMBL" id="FYEX01000001">
    <property type="protein sequence ID" value="SNC62108.1"/>
    <property type="molecule type" value="Genomic_DNA"/>
</dbReference>
<dbReference type="PRINTS" id="PR01713">
    <property type="entry name" value="NUCEPIMERASE"/>
</dbReference>
<accession>A0A212T7U8</accession>
<protein>
    <recommendedName>
        <fullName evidence="6 10">UDP-glucose 4-epimerase</fullName>
        <ecNumber evidence="5 10">5.1.3.2</ecNumber>
    </recommendedName>
</protein>
<dbReference type="GO" id="GO:0006012">
    <property type="term" value="P:galactose metabolic process"/>
    <property type="evidence" value="ECO:0007669"/>
    <property type="project" value="UniProtKB-UniPathway"/>
</dbReference>
<dbReference type="InterPro" id="IPR005886">
    <property type="entry name" value="UDP_G4E"/>
</dbReference>
<feature type="domain" description="NAD-dependent epimerase/dehydratase" evidence="11">
    <location>
        <begin position="2"/>
        <end position="260"/>
    </location>
</feature>
<keyword evidence="13" id="KW-1185">Reference proteome</keyword>
<comment type="similarity">
    <text evidence="4 10">Belongs to the NAD(P)-dependent epimerase/dehydratase family.</text>
</comment>
<evidence type="ECO:0000313" key="13">
    <source>
        <dbReference type="Proteomes" id="UP000197215"/>
    </source>
</evidence>
<dbReference type="InterPro" id="IPR036291">
    <property type="entry name" value="NAD(P)-bd_dom_sf"/>
</dbReference>
<reference evidence="12 13" key="1">
    <citation type="submission" date="2017-06" db="EMBL/GenBank/DDBJ databases">
        <authorList>
            <person name="Kim H.J."/>
            <person name="Triplett B.A."/>
        </authorList>
    </citation>
    <scope>NUCLEOTIDE SEQUENCE [LARGE SCALE GENOMIC DNA]</scope>
    <source>
        <strain evidence="12 13">MWH-VicM1</strain>
    </source>
</reference>
<dbReference type="PANTHER" id="PTHR43725">
    <property type="entry name" value="UDP-GLUCOSE 4-EPIMERASE"/>
    <property type="match status" value="1"/>
</dbReference>
<dbReference type="AlphaFoldDB" id="A0A212T7U8"/>
<dbReference type="RefSeq" id="WP_088812499.1">
    <property type="nucleotide sequence ID" value="NZ_FYEX01000001.1"/>
</dbReference>
<keyword evidence="8" id="KW-0299">Galactose metabolism</keyword>
<dbReference type="PANTHER" id="PTHR43725:SF47">
    <property type="entry name" value="UDP-GLUCOSE 4-EPIMERASE"/>
    <property type="match status" value="1"/>
</dbReference>
<dbReference type="EC" id="5.1.3.2" evidence="5 10"/>
<proteinExistence type="inferred from homology"/>
<dbReference type="SUPFAM" id="SSF51735">
    <property type="entry name" value="NAD(P)-binding Rossmann-fold domains"/>
    <property type="match status" value="1"/>
</dbReference>
<dbReference type="Gene3D" id="3.90.25.10">
    <property type="entry name" value="UDP-galactose 4-epimerase, domain 1"/>
    <property type="match status" value="1"/>
</dbReference>
<dbReference type="Gene3D" id="3.40.50.720">
    <property type="entry name" value="NAD(P)-binding Rossmann-like Domain"/>
    <property type="match status" value="1"/>
</dbReference>
<dbReference type="InterPro" id="IPR001509">
    <property type="entry name" value="Epimerase_deHydtase"/>
</dbReference>
<evidence type="ECO:0000313" key="12">
    <source>
        <dbReference type="EMBL" id="SNC62108.1"/>
    </source>
</evidence>
<dbReference type="GO" id="GO:0003978">
    <property type="term" value="F:UDP-glucose 4-epimerase activity"/>
    <property type="evidence" value="ECO:0007669"/>
    <property type="project" value="UniProtKB-UniRule"/>
</dbReference>